<dbReference type="GO" id="GO:0016747">
    <property type="term" value="F:acyltransferase activity, transferring groups other than amino-acyl groups"/>
    <property type="evidence" value="ECO:0007669"/>
    <property type="project" value="InterPro"/>
</dbReference>
<keyword evidence="2" id="KW-0012">Acyltransferase</keyword>
<proteinExistence type="inferred from homology"/>
<evidence type="ECO:0000259" key="4">
    <source>
        <dbReference type="PROSITE" id="PS51186"/>
    </source>
</evidence>
<dbReference type="InterPro" id="IPR000182">
    <property type="entry name" value="GNAT_dom"/>
</dbReference>
<dbReference type="PANTHER" id="PTHR43792:SF8">
    <property type="entry name" value="[RIBOSOMAL PROTEIN US5]-ALANINE N-ACETYLTRANSFERASE"/>
    <property type="match status" value="1"/>
</dbReference>
<dbReference type="PANTHER" id="PTHR43792">
    <property type="entry name" value="GNAT FAMILY, PUTATIVE (AFU_ORTHOLOGUE AFUA_3G00765)-RELATED-RELATED"/>
    <property type="match status" value="1"/>
</dbReference>
<dbReference type="AlphaFoldDB" id="A0A455SCQ1"/>
<gene>
    <name evidence="5" type="ORF">KTC_09840</name>
</gene>
<dbReference type="SUPFAM" id="SSF55729">
    <property type="entry name" value="Acyl-CoA N-acyltransferases (Nat)"/>
    <property type="match status" value="1"/>
</dbReference>
<reference evidence="5" key="1">
    <citation type="submission" date="2018-12" db="EMBL/GenBank/DDBJ databases">
        <title>Novel natural products biosynthetic potential of the class Ktedonobacteria.</title>
        <authorList>
            <person name="Zheng Y."/>
            <person name="Saitou A."/>
            <person name="Wang C.M."/>
            <person name="Toyoda A."/>
            <person name="Minakuchi Y."/>
            <person name="Sekiguchi Y."/>
            <person name="Ueda K."/>
            <person name="Takano H."/>
            <person name="Sakai Y."/>
            <person name="Yokota A."/>
            <person name="Yabe S."/>
        </authorList>
    </citation>
    <scope>NUCLEOTIDE SEQUENCE</scope>
    <source>
        <strain evidence="5">COM3</strain>
    </source>
</reference>
<feature type="domain" description="N-acetyltransferase" evidence="4">
    <location>
        <begin position="34"/>
        <end position="195"/>
    </location>
</feature>
<comment type="similarity">
    <text evidence="3">Belongs to the acetyltransferase family. RimJ subfamily.</text>
</comment>
<dbReference type="EMBL" id="AP019376">
    <property type="protein sequence ID" value="BBH86233.1"/>
    <property type="molecule type" value="Genomic_DNA"/>
</dbReference>
<evidence type="ECO:0000313" key="5">
    <source>
        <dbReference type="EMBL" id="BBH86233.1"/>
    </source>
</evidence>
<sequence length="195" mass="22359">MQEEKKRFPRFELPVRRAFTRYGVPNSELVESHYMLQSFEDGCSESDAERLEAICNEELIYERLFRNRLHGQPYTRAHAEAFLLWAREGWAKWEWFVFVVRDPQGQIVAALDIKSADPDAAEIGYWASVTSRGVMTNAVVALCQVAQDAGYACLYAHIAPDNGPSLGVVRRAGFQPDGEVQIQDQRYLKWTRKLT</sequence>
<organism evidence="5">
    <name type="scientific">Thermosporothrix sp. COM3</name>
    <dbReference type="NCBI Taxonomy" id="2490863"/>
    <lineage>
        <taxon>Bacteria</taxon>
        <taxon>Bacillati</taxon>
        <taxon>Chloroflexota</taxon>
        <taxon>Ktedonobacteria</taxon>
        <taxon>Ktedonobacterales</taxon>
        <taxon>Thermosporotrichaceae</taxon>
        <taxon>Thermosporothrix</taxon>
    </lineage>
</organism>
<evidence type="ECO:0000256" key="2">
    <source>
        <dbReference type="ARBA" id="ARBA00023315"/>
    </source>
</evidence>
<dbReference type="Gene3D" id="3.40.630.30">
    <property type="match status" value="1"/>
</dbReference>
<keyword evidence="1" id="KW-0808">Transferase</keyword>
<evidence type="ECO:0000256" key="1">
    <source>
        <dbReference type="ARBA" id="ARBA00022679"/>
    </source>
</evidence>
<accession>A0A455SCQ1</accession>
<name>A0A455SCQ1_9CHLR</name>
<dbReference type="PROSITE" id="PS51186">
    <property type="entry name" value="GNAT"/>
    <property type="match status" value="1"/>
</dbReference>
<protein>
    <recommendedName>
        <fullName evidence="4">N-acetyltransferase domain-containing protein</fullName>
    </recommendedName>
</protein>
<evidence type="ECO:0000256" key="3">
    <source>
        <dbReference type="ARBA" id="ARBA00038502"/>
    </source>
</evidence>
<dbReference type="InterPro" id="IPR051531">
    <property type="entry name" value="N-acetyltransferase"/>
</dbReference>
<dbReference type="InterPro" id="IPR016181">
    <property type="entry name" value="Acyl_CoA_acyltransferase"/>
</dbReference>
<dbReference type="Pfam" id="PF13302">
    <property type="entry name" value="Acetyltransf_3"/>
    <property type="match status" value="1"/>
</dbReference>